<evidence type="ECO:0000313" key="5">
    <source>
        <dbReference type="Proteomes" id="UP000632138"/>
    </source>
</evidence>
<evidence type="ECO:0000313" key="4">
    <source>
        <dbReference type="EMBL" id="MBM2619661.1"/>
    </source>
</evidence>
<dbReference type="PANTHER" id="PTHR38096:SF1">
    <property type="entry name" value="ENTEROBACTIN SYNTHASE COMPONENT D"/>
    <property type="match status" value="1"/>
</dbReference>
<name>A0ABS2AIK9_9ACTN</name>
<dbReference type="GO" id="GO:0016740">
    <property type="term" value="F:transferase activity"/>
    <property type="evidence" value="ECO:0007669"/>
    <property type="project" value="UniProtKB-KW"/>
</dbReference>
<dbReference type="InterPro" id="IPR008278">
    <property type="entry name" value="4-PPantetheinyl_Trfase_dom"/>
</dbReference>
<dbReference type="Proteomes" id="UP000632138">
    <property type="component" value="Unassembled WGS sequence"/>
</dbReference>
<evidence type="ECO:0000259" key="2">
    <source>
        <dbReference type="Pfam" id="PF01648"/>
    </source>
</evidence>
<dbReference type="InterPro" id="IPR037143">
    <property type="entry name" value="4-PPantetheinyl_Trfase_dom_sf"/>
</dbReference>
<dbReference type="Pfam" id="PF17837">
    <property type="entry name" value="4PPT_N"/>
    <property type="match status" value="1"/>
</dbReference>
<protein>
    <submittedName>
        <fullName evidence="4">4'-phosphopantetheinyl transferase superfamily protein</fullName>
    </submittedName>
</protein>
<dbReference type="InterPro" id="IPR041354">
    <property type="entry name" value="4PPT_N"/>
</dbReference>
<dbReference type="PRINTS" id="PR01399">
    <property type="entry name" value="ENTSNTHTASED"/>
</dbReference>
<dbReference type="InterPro" id="IPR003542">
    <property type="entry name" value="Enbac_synth_compD-like"/>
</dbReference>
<keyword evidence="5" id="KW-1185">Reference proteome</keyword>
<proteinExistence type="predicted"/>
<dbReference type="RefSeq" id="WP_203379645.1">
    <property type="nucleotide sequence ID" value="NZ_JAENHP010000011.1"/>
</dbReference>
<accession>A0ABS2AIK9</accession>
<reference evidence="4 5" key="1">
    <citation type="submission" date="2021-01" db="EMBL/GenBank/DDBJ databases">
        <title>Actinoplanes sp. nov. LDG1-06 isolated from lichen.</title>
        <authorList>
            <person name="Saeng-In P."/>
            <person name="Phongsopitanun W."/>
            <person name="Kanchanasin P."/>
            <person name="Yuki M."/>
            <person name="Kudo T."/>
            <person name="Ohkuma M."/>
            <person name="Tanasupawat S."/>
        </authorList>
    </citation>
    <scope>NUCLEOTIDE SEQUENCE [LARGE SCALE GENOMIC DNA]</scope>
    <source>
        <strain evidence="4 5">LDG1-06</strain>
    </source>
</reference>
<feature type="domain" description="4'-phosphopantetheinyl transferase N-terminal" evidence="3">
    <location>
        <begin position="30"/>
        <end position="97"/>
    </location>
</feature>
<dbReference type="SUPFAM" id="SSF56214">
    <property type="entry name" value="4'-phosphopantetheinyl transferase"/>
    <property type="match status" value="1"/>
</dbReference>
<dbReference type="EMBL" id="JAENHP010000011">
    <property type="protein sequence ID" value="MBM2619661.1"/>
    <property type="molecule type" value="Genomic_DNA"/>
</dbReference>
<feature type="domain" description="4'-phosphopantetheinyl transferase" evidence="2">
    <location>
        <begin position="104"/>
        <end position="190"/>
    </location>
</feature>
<gene>
    <name evidence="4" type="ORF">JIG36_29375</name>
</gene>
<evidence type="ECO:0000256" key="1">
    <source>
        <dbReference type="ARBA" id="ARBA00022679"/>
    </source>
</evidence>
<comment type="caution">
    <text evidence="4">The sequence shown here is derived from an EMBL/GenBank/DDBJ whole genome shotgun (WGS) entry which is preliminary data.</text>
</comment>
<dbReference type="Pfam" id="PF01648">
    <property type="entry name" value="ACPS"/>
    <property type="match status" value="1"/>
</dbReference>
<sequence length="223" mass="23590">MAEILRAVLPPAVTWVETRDDRGADELFPEEAAVVAKAVAKRQAEFATVRWCARQALARLGVTSGPIVPGERGAPSWPAGVVGSMTHCLGYRAAAVARRGEVTSIGVDAEPAAPLPDGVLEAIARPAETEMLARLAAREPGIHWDRLLFSAKESVYKAWFPVAGTFLEFHEAELVVDPAAGTFTARLLQRGPFLELGGRWTQTDGVVATSVVVLSPSAPAGSA</sequence>
<keyword evidence="1 4" id="KW-0808">Transferase</keyword>
<evidence type="ECO:0000259" key="3">
    <source>
        <dbReference type="Pfam" id="PF17837"/>
    </source>
</evidence>
<dbReference type="PANTHER" id="PTHR38096">
    <property type="entry name" value="ENTEROBACTIN SYNTHASE COMPONENT D"/>
    <property type="match status" value="1"/>
</dbReference>
<organism evidence="4 5">
    <name type="scientific">Paractinoplanes ovalisporus</name>
    <dbReference type="NCBI Taxonomy" id="2810368"/>
    <lineage>
        <taxon>Bacteria</taxon>
        <taxon>Bacillati</taxon>
        <taxon>Actinomycetota</taxon>
        <taxon>Actinomycetes</taxon>
        <taxon>Micromonosporales</taxon>
        <taxon>Micromonosporaceae</taxon>
        <taxon>Paractinoplanes</taxon>
    </lineage>
</organism>